<name>A0A4Q7DJF7_9PROT</name>
<dbReference type="Pfam" id="PF00871">
    <property type="entry name" value="Acetate_kinase"/>
    <property type="match status" value="1"/>
</dbReference>
<feature type="binding site" evidence="8">
    <location>
        <position position="88"/>
    </location>
    <ligand>
        <name>substrate</name>
    </ligand>
</feature>
<evidence type="ECO:0000313" key="10">
    <source>
        <dbReference type="EMBL" id="RZI46882.1"/>
    </source>
</evidence>
<comment type="caution">
    <text evidence="10">The sequence shown here is derived from an EMBL/GenBank/DDBJ whole genome shotgun (WGS) entry which is preliminary data.</text>
</comment>
<keyword evidence="7 8" id="KW-0460">Magnesium</keyword>
<feature type="binding site" evidence="8">
    <location>
        <begin position="323"/>
        <end position="327"/>
    </location>
    <ligand>
        <name>ATP</name>
        <dbReference type="ChEBI" id="CHEBI:30616"/>
    </ligand>
</feature>
<dbReference type="PANTHER" id="PTHR21060">
    <property type="entry name" value="ACETATE KINASE"/>
    <property type="match status" value="1"/>
</dbReference>
<dbReference type="GO" id="GO:0008776">
    <property type="term" value="F:acetate kinase activity"/>
    <property type="evidence" value="ECO:0007669"/>
    <property type="project" value="UniProtKB-UniRule"/>
</dbReference>
<feature type="active site" description="Proton donor/acceptor" evidence="8">
    <location>
        <position position="145"/>
    </location>
</feature>
<dbReference type="InterPro" id="IPR043129">
    <property type="entry name" value="ATPase_NBD"/>
</dbReference>
<keyword evidence="1 8" id="KW-0963">Cytoplasm</keyword>
<dbReference type="Proteomes" id="UP000293550">
    <property type="component" value="Unassembled WGS sequence"/>
</dbReference>
<dbReference type="PANTHER" id="PTHR21060:SF21">
    <property type="entry name" value="ACETATE KINASE"/>
    <property type="match status" value="1"/>
</dbReference>
<feature type="binding site" evidence="8">
    <location>
        <position position="16"/>
    </location>
    <ligand>
        <name>ATP</name>
        <dbReference type="ChEBI" id="CHEBI:30616"/>
    </ligand>
</feature>
<keyword evidence="2 8" id="KW-0808">Transferase</keyword>
<dbReference type="GO" id="GO:0006083">
    <property type="term" value="P:acetate metabolic process"/>
    <property type="evidence" value="ECO:0007669"/>
    <property type="project" value="TreeGrafter"/>
</dbReference>
<protein>
    <recommendedName>
        <fullName evidence="8">Acetate kinase</fullName>
        <ecNumber evidence="8">2.7.2.1</ecNumber>
    </recommendedName>
    <alternativeName>
        <fullName evidence="8">Acetokinase</fullName>
    </alternativeName>
</protein>
<dbReference type="AlphaFoldDB" id="A0A4Q7DJF7"/>
<comment type="function">
    <text evidence="8">Catalyzes the formation of acetyl phosphate from acetate and ATP. Can also catalyze the reverse reaction.</text>
</comment>
<dbReference type="GO" id="GO:0005524">
    <property type="term" value="F:ATP binding"/>
    <property type="evidence" value="ECO:0007669"/>
    <property type="project" value="UniProtKB-KW"/>
</dbReference>
<evidence type="ECO:0000256" key="3">
    <source>
        <dbReference type="ARBA" id="ARBA00022723"/>
    </source>
</evidence>
<evidence type="ECO:0000256" key="5">
    <source>
        <dbReference type="ARBA" id="ARBA00022777"/>
    </source>
</evidence>
<evidence type="ECO:0000256" key="4">
    <source>
        <dbReference type="ARBA" id="ARBA00022741"/>
    </source>
</evidence>
<feature type="site" description="Transition state stabilizer" evidence="8">
    <location>
        <position position="176"/>
    </location>
</feature>
<evidence type="ECO:0000256" key="6">
    <source>
        <dbReference type="ARBA" id="ARBA00022840"/>
    </source>
</evidence>
<comment type="catalytic activity">
    <reaction evidence="8">
        <text>acetate + ATP = acetyl phosphate + ADP</text>
        <dbReference type="Rhea" id="RHEA:11352"/>
        <dbReference type="ChEBI" id="CHEBI:22191"/>
        <dbReference type="ChEBI" id="CHEBI:30089"/>
        <dbReference type="ChEBI" id="CHEBI:30616"/>
        <dbReference type="ChEBI" id="CHEBI:456216"/>
        <dbReference type="EC" id="2.7.2.1"/>
    </reaction>
</comment>
<dbReference type="HAMAP" id="MF_00020">
    <property type="entry name" value="Acetate_kinase"/>
    <property type="match status" value="1"/>
</dbReference>
<dbReference type="InterPro" id="IPR000890">
    <property type="entry name" value="Aliphatic_acid_kin_short-chain"/>
</dbReference>
<dbReference type="GO" id="GO:0005829">
    <property type="term" value="C:cytosol"/>
    <property type="evidence" value="ECO:0007669"/>
    <property type="project" value="TreeGrafter"/>
</dbReference>
<accession>A0A4Q7DJF7</accession>
<evidence type="ECO:0000256" key="2">
    <source>
        <dbReference type="ARBA" id="ARBA00022679"/>
    </source>
</evidence>
<dbReference type="NCBIfam" id="TIGR00016">
    <property type="entry name" value="ackA"/>
    <property type="match status" value="1"/>
</dbReference>
<dbReference type="SUPFAM" id="SSF53067">
    <property type="entry name" value="Actin-like ATPase domain"/>
    <property type="match status" value="2"/>
</dbReference>
<evidence type="ECO:0000256" key="1">
    <source>
        <dbReference type="ARBA" id="ARBA00022490"/>
    </source>
</evidence>
<gene>
    <name evidence="8" type="primary">ackA</name>
    <name evidence="10" type="ORF">EQU50_01270</name>
</gene>
<comment type="subunit">
    <text evidence="8">Homodimer.</text>
</comment>
<keyword evidence="3 8" id="KW-0479">Metal-binding</keyword>
<dbReference type="RefSeq" id="WP_130153353.1">
    <property type="nucleotide sequence ID" value="NZ_SCFB01000002.1"/>
</dbReference>
<sequence length="393" mass="43047">MSSSILVFNAGSSSLKFSLFNKYDFEPLLSGEVENLWQTPVLWTKNKKGKKELSPLQLGKNLKEVMTSVLDFIQEKASENPISAVGHRVVHGGSKYREPVILTPQVIHNLRNLTPLAPLHQPHSLDVIEATMEVYKGVLQVACFDTSFHRTQPRLAELVPLPRQFTEDGIIQYGFHGLSYQYIASQLSLYAPEKAHGRVIIAHLGSGASLCAMKNLKSVATSMGFSALGGLMMGTRSGSIDPGIILHLLHEKDLSLDNVTDILYNKSGMLGVSGLTSDVRELLKSDDANAKLAIDLFCYITAKQMASLLPTLSGIDLLVFTAGIGENCPPIRKQIATYLNWLGVELDNELNDKNAMKISSPKSLIEVYVIPTNESLVIAKKTAATLFAELRVN</sequence>
<feature type="binding site" evidence="8">
    <location>
        <begin position="203"/>
        <end position="207"/>
    </location>
    <ligand>
        <name>ATP</name>
        <dbReference type="ChEBI" id="CHEBI:30616"/>
    </ligand>
</feature>
<keyword evidence="5 8" id="KW-0418">Kinase</keyword>
<comment type="similarity">
    <text evidence="8 9">Belongs to the acetokinase family.</text>
</comment>
<dbReference type="InterPro" id="IPR004372">
    <property type="entry name" value="Ac/propionate_kinase"/>
</dbReference>
<keyword evidence="6 8" id="KW-0067">ATP-binding</keyword>
<dbReference type="GO" id="GO:0000287">
    <property type="term" value="F:magnesium ion binding"/>
    <property type="evidence" value="ECO:0007669"/>
    <property type="project" value="UniProtKB-UniRule"/>
</dbReference>
<evidence type="ECO:0000256" key="8">
    <source>
        <dbReference type="HAMAP-Rule" id="MF_00020"/>
    </source>
</evidence>
<dbReference type="PIRSF" id="PIRSF000722">
    <property type="entry name" value="Acetate_prop_kin"/>
    <property type="match status" value="1"/>
</dbReference>
<evidence type="ECO:0000313" key="11">
    <source>
        <dbReference type="Proteomes" id="UP000293550"/>
    </source>
</evidence>
<feature type="binding site" evidence="8">
    <location>
        <position position="9"/>
    </location>
    <ligand>
        <name>Mg(2+)</name>
        <dbReference type="ChEBI" id="CHEBI:18420"/>
    </ligand>
</feature>
<dbReference type="EMBL" id="SCFB01000002">
    <property type="protein sequence ID" value="RZI46882.1"/>
    <property type="molecule type" value="Genomic_DNA"/>
</dbReference>
<comment type="pathway">
    <text evidence="8">Metabolic intermediate biosynthesis; acetyl-CoA biosynthesis; acetyl-CoA from acetate: step 1/2.</text>
</comment>
<keyword evidence="11" id="KW-1185">Reference proteome</keyword>
<dbReference type="OrthoDB" id="9802453at2"/>
<proteinExistence type="inferred from homology"/>
<evidence type="ECO:0000256" key="7">
    <source>
        <dbReference type="ARBA" id="ARBA00022842"/>
    </source>
</evidence>
<feature type="binding site" evidence="8">
    <location>
        <position position="374"/>
    </location>
    <ligand>
        <name>Mg(2+)</name>
        <dbReference type="ChEBI" id="CHEBI:18420"/>
    </ligand>
</feature>
<feature type="site" description="Transition state stabilizer" evidence="8">
    <location>
        <position position="236"/>
    </location>
</feature>
<dbReference type="PRINTS" id="PR00471">
    <property type="entry name" value="ACETATEKNASE"/>
</dbReference>
<evidence type="ECO:0000256" key="9">
    <source>
        <dbReference type="RuleBase" id="RU003835"/>
    </source>
</evidence>
<feature type="binding site" evidence="8">
    <location>
        <begin position="278"/>
        <end position="280"/>
    </location>
    <ligand>
        <name>ATP</name>
        <dbReference type="ChEBI" id="CHEBI:30616"/>
    </ligand>
</feature>
<comment type="subcellular location">
    <subcellularLocation>
        <location evidence="8">Cytoplasm</location>
    </subcellularLocation>
</comment>
<reference evidence="10 11" key="1">
    <citation type="submission" date="2018-10" db="EMBL/GenBank/DDBJ databases">
        <title>An updated phylogeny of the Alphaproteobacteria reveals that the parasitic Rickettsiales and Holosporales have independent origins.</title>
        <authorList>
            <person name="Munoz-Gomez S.A."/>
            <person name="Hess S."/>
            <person name="Burger G."/>
            <person name="Lang B.F."/>
            <person name="Susko E."/>
            <person name="Slamovits C.H."/>
            <person name="Roger A.J."/>
        </authorList>
    </citation>
    <scope>NUCLEOTIDE SEQUENCE [LARGE SCALE GENOMIC DNA]</scope>
    <source>
        <strain evidence="10">HOLO01</strain>
    </source>
</reference>
<keyword evidence="4 8" id="KW-0547">Nucleotide-binding</keyword>
<dbReference type="UniPathway" id="UPA00340">
    <property type="reaction ID" value="UER00458"/>
</dbReference>
<dbReference type="GO" id="GO:0006085">
    <property type="term" value="P:acetyl-CoA biosynthetic process"/>
    <property type="evidence" value="ECO:0007669"/>
    <property type="project" value="UniProtKB-UniRule"/>
</dbReference>
<dbReference type="EC" id="2.7.2.1" evidence="8"/>
<comment type="cofactor">
    <cofactor evidence="8">
        <name>Mg(2+)</name>
        <dbReference type="ChEBI" id="CHEBI:18420"/>
    </cofactor>
    <cofactor evidence="8">
        <name>Mn(2+)</name>
        <dbReference type="ChEBI" id="CHEBI:29035"/>
    </cofactor>
    <text evidence="8">Mg(2+). Can also accept Mn(2+).</text>
</comment>
<dbReference type="Gene3D" id="3.30.420.40">
    <property type="match status" value="2"/>
</dbReference>
<organism evidence="10 11">
    <name type="scientific">Candidatus Finniella inopinata</name>
    <dbReference type="NCBI Taxonomy" id="1696036"/>
    <lineage>
        <taxon>Bacteria</taxon>
        <taxon>Pseudomonadati</taxon>
        <taxon>Pseudomonadota</taxon>
        <taxon>Alphaproteobacteria</taxon>
        <taxon>Holosporales</taxon>
        <taxon>Candidatus Paracaedibacteraceae</taxon>
        <taxon>Candidatus Finniella</taxon>
    </lineage>
</organism>